<reference evidence="3 4" key="1">
    <citation type="submission" date="2015-06" db="EMBL/GenBank/DDBJ databases">
        <title>Survival trade-offs in plant roots during colonization by closely related pathogenic and mutualistic fungi.</title>
        <authorList>
            <person name="Hacquard S."/>
            <person name="Kracher B."/>
            <person name="Hiruma K."/>
            <person name="Weinman A."/>
            <person name="Muench P."/>
            <person name="Garrido Oter R."/>
            <person name="Ver Loren van Themaat E."/>
            <person name="Dallerey J.-F."/>
            <person name="Damm U."/>
            <person name="Henrissat B."/>
            <person name="Lespinet O."/>
            <person name="Thon M."/>
            <person name="Kemen E."/>
            <person name="McHardy A.C."/>
            <person name="Schulze-Lefert P."/>
            <person name="O'Connell R.J."/>
        </authorList>
    </citation>
    <scope>NUCLEOTIDE SEQUENCE [LARGE SCALE GENOMIC DNA]</scope>
    <source>
        <strain evidence="3 4">MAFF 238704</strain>
    </source>
</reference>
<evidence type="ECO:0000313" key="4">
    <source>
        <dbReference type="Proteomes" id="UP000076584"/>
    </source>
</evidence>
<protein>
    <submittedName>
        <fullName evidence="3">Ankyrin repeat protein</fullName>
    </submittedName>
</protein>
<dbReference type="STRING" id="1573173.A0A167A813"/>
<dbReference type="Proteomes" id="UP000076584">
    <property type="component" value="Unassembled WGS sequence"/>
</dbReference>
<proteinExistence type="predicted"/>
<feature type="repeat" description="ANK" evidence="1">
    <location>
        <begin position="128"/>
        <end position="160"/>
    </location>
</feature>
<evidence type="ECO:0000256" key="2">
    <source>
        <dbReference type="SAM" id="MobiDB-lite"/>
    </source>
</evidence>
<dbReference type="Pfam" id="PF12796">
    <property type="entry name" value="Ank_2"/>
    <property type="match status" value="1"/>
</dbReference>
<dbReference type="PROSITE" id="PS50088">
    <property type="entry name" value="ANK_REPEAT"/>
    <property type="match status" value="2"/>
</dbReference>
<accession>A0A167A813</accession>
<feature type="compositionally biased region" description="Basic and acidic residues" evidence="2">
    <location>
        <begin position="68"/>
        <end position="94"/>
    </location>
</feature>
<keyword evidence="1" id="KW-0040">ANK repeat</keyword>
<dbReference type="Gene3D" id="1.25.40.20">
    <property type="entry name" value="Ankyrin repeat-containing domain"/>
    <property type="match status" value="1"/>
</dbReference>
<gene>
    <name evidence="3" type="ORF">CI238_02093</name>
</gene>
<dbReference type="GO" id="GO:0030165">
    <property type="term" value="F:PDZ domain binding"/>
    <property type="evidence" value="ECO:0007669"/>
    <property type="project" value="TreeGrafter"/>
</dbReference>
<feature type="region of interest" description="Disordered" evidence="2">
    <location>
        <begin position="68"/>
        <end position="95"/>
    </location>
</feature>
<evidence type="ECO:0000256" key="1">
    <source>
        <dbReference type="PROSITE-ProRule" id="PRU00023"/>
    </source>
</evidence>
<feature type="repeat" description="ANK" evidence="1">
    <location>
        <begin position="95"/>
        <end position="127"/>
    </location>
</feature>
<dbReference type="SUPFAM" id="SSF48403">
    <property type="entry name" value="Ankyrin repeat"/>
    <property type="match status" value="1"/>
</dbReference>
<dbReference type="InterPro" id="IPR002110">
    <property type="entry name" value="Ankyrin_rpt"/>
</dbReference>
<dbReference type="SMART" id="SM00248">
    <property type="entry name" value="ANK"/>
    <property type="match status" value="2"/>
</dbReference>
<dbReference type="PROSITE" id="PS50297">
    <property type="entry name" value="ANK_REP_REGION"/>
    <property type="match status" value="1"/>
</dbReference>
<keyword evidence="4" id="KW-1185">Reference proteome</keyword>
<organism evidence="3 4">
    <name type="scientific">Colletotrichum incanum</name>
    <name type="common">Soybean anthracnose fungus</name>
    <dbReference type="NCBI Taxonomy" id="1573173"/>
    <lineage>
        <taxon>Eukaryota</taxon>
        <taxon>Fungi</taxon>
        <taxon>Dikarya</taxon>
        <taxon>Ascomycota</taxon>
        <taxon>Pezizomycotina</taxon>
        <taxon>Sordariomycetes</taxon>
        <taxon>Hypocreomycetidae</taxon>
        <taxon>Glomerellales</taxon>
        <taxon>Glomerellaceae</taxon>
        <taxon>Colletotrichum</taxon>
        <taxon>Colletotrichum spaethianum species complex</taxon>
    </lineage>
</organism>
<dbReference type="PANTHER" id="PTHR24116">
    <property type="entry name" value="KINASE D-INTERACTING SUBSTRATE OF 220 KDA"/>
    <property type="match status" value="1"/>
</dbReference>
<dbReference type="AlphaFoldDB" id="A0A167A813"/>
<dbReference type="InterPro" id="IPR036770">
    <property type="entry name" value="Ankyrin_rpt-contain_sf"/>
</dbReference>
<name>A0A167A813_COLIC</name>
<dbReference type="PANTHER" id="PTHR24116:SF0">
    <property type="entry name" value="KINASE D-INTERACTING SUBSTRATE OF 220 KDA"/>
    <property type="match status" value="1"/>
</dbReference>
<dbReference type="InterPro" id="IPR052771">
    <property type="entry name" value="Neurotrophin_sig_adaptor"/>
</dbReference>
<dbReference type="EMBL" id="LFIW01002023">
    <property type="protein sequence ID" value="KZL79821.1"/>
    <property type="molecule type" value="Genomic_DNA"/>
</dbReference>
<evidence type="ECO:0000313" key="3">
    <source>
        <dbReference type="EMBL" id="KZL79821.1"/>
    </source>
</evidence>
<sequence length="170" mass="18722">MESRLQPTSSKTNGGIAFNSIFRTMNGSTAGHRCVEQHETGTRGLTWNKRQLQWPNTIILCCRGRARGGREDGHKPVSKMLHDSAPKGESKDKGYSQAPLLRAAGNGHATVVKALLGHDAGMESKDRDGRTSLWWGIRHGDKTIVKALLDKGANFESRDTIAKHYYPGQQ</sequence>
<dbReference type="GO" id="GO:0019887">
    <property type="term" value="F:protein kinase regulator activity"/>
    <property type="evidence" value="ECO:0007669"/>
    <property type="project" value="TreeGrafter"/>
</dbReference>
<comment type="caution">
    <text evidence="3">The sequence shown here is derived from an EMBL/GenBank/DDBJ whole genome shotgun (WGS) entry which is preliminary data.</text>
</comment>